<reference evidence="2 3" key="1">
    <citation type="submission" date="2017-04" db="EMBL/GenBank/DDBJ databases">
        <authorList>
            <person name="Afonso C.L."/>
            <person name="Miller P.J."/>
            <person name="Scott M.A."/>
            <person name="Spackman E."/>
            <person name="Goraichik I."/>
            <person name="Dimitrov K.M."/>
            <person name="Suarez D.L."/>
            <person name="Swayne D.E."/>
        </authorList>
    </citation>
    <scope>NUCLEOTIDE SEQUENCE [LARGE SCALE GENOMIC DNA]</scope>
    <source>
        <strain evidence="2 3">DSM 12555</strain>
    </source>
</reference>
<dbReference type="Proteomes" id="UP000192468">
    <property type="component" value="Unassembled WGS sequence"/>
</dbReference>
<dbReference type="AlphaFoldDB" id="A0A1W1XEZ1"/>
<feature type="signal peptide" evidence="1">
    <location>
        <begin position="1"/>
        <end position="26"/>
    </location>
</feature>
<evidence type="ECO:0000256" key="1">
    <source>
        <dbReference type="SAM" id="SignalP"/>
    </source>
</evidence>
<proteinExistence type="predicted"/>
<accession>A0A1W1XEZ1</accession>
<dbReference type="RefSeq" id="WP_084115142.1">
    <property type="nucleotide sequence ID" value="NZ_FWXH01000004.1"/>
</dbReference>
<organism evidence="2 3">
    <name type="scientific">Clostridium acidisoli DSM 12555</name>
    <dbReference type="NCBI Taxonomy" id="1121291"/>
    <lineage>
        <taxon>Bacteria</taxon>
        <taxon>Bacillati</taxon>
        <taxon>Bacillota</taxon>
        <taxon>Clostridia</taxon>
        <taxon>Eubacteriales</taxon>
        <taxon>Clostridiaceae</taxon>
        <taxon>Clostridium</taxon>
    </lineage>
</organism>
<evidence type="ECO:0000313" key="3">
    <source>
        <dbReference type="Proteomes" id="UP000192468"/>
    </source>
</evidence>
<dbReference type="OrthoDB" id="2518519at2"/>
<gene>
    <name evidence="2" type="ORF">SAMN02745134_01655</name>
</gene>
<keyword evidence="1" id="KW-0732">Signal</keyword>
<dbReference type="EMBL" id="FWXH01000004">
    <property type="protein sequence ID" value="SMC22625.1"/>
    <property type="molecule type" value="Genomic_DNA"/>
</dbReference>
<protein>
    <submittedName>
        <fullName evidence="2">Uncharacterized protein</fullName>
    </submittedName>
</protein>
<feature type="chain" id="PRO_5012190398" evidence="1">
    <location>
        <begin position="27"/>
        <end position="416"/>
    </location>
</feature>
<name>A0A1W1XEZ1_9CLOT</name>
<sequence length="416" mass="46541">MKFSKKTVMAISFMVGTLMFATTAFAEVSSKSGYEQAKDALKYSADSFSNKLQSCTINSSTVIKDNGSIISEIDKVNKYDFSKHAEENTGTVIEANKPKINNYYYADKNTIIDYDSKKDDYNVTNYKKPNDFTMVRNPFKQKQEQDLEKIADAIVGSLKDSVVVNPKADGTKELSGSISESQIPAIANALVSYEVKSNFSRNNNGNNNNQSIFPSNISDVYVKSANEDMILNKDGLIQNASVSVEISYKDDKGTAHNLTYEALIKVVDINATKVNKLDLAGKKVKQSDVQGNDNKIDNPQMYVGTYKNDIVIEKDGKFVKIGERVLELTSVDNKKIIGKYQEQYIKGYEGYSSNIKDGNFTAIFKDQYNANFKIIDSKGNKIDGNMSIPMDSSIVDFGFNNSQDQSYNWQYNRVFN</sequence>
<dbReference type="STRING" id="1121291.SAMN02745134_01655"/>
<keyword evidence="3" id="KW-1185">Reference proteome</keyword>
<evidence type="ECO:0000313" key="2">
    <source>
        <dbReference type="EMBL" id="SMC22625.1"/>
    </source>
</evidence>